<dbReference type="Proteomes" id="UP000095751">
    <property type="component" value="Unassembled WGS sequence"/>
</dbReference>
<keyword evidence="6" id="KW-1185">Reference proteome</keyword>
<evidence type="ECO:0000313" key="5">
    <source>
        <dbReference type="EMBL" id="OEU13139.1"/>
    </source>
</evidence>
<dbReference type="PRINTS" id="PR00740">
    <property type="entry name" value="GLHYDRLASE27"/>
</dbReference>
<dbReference type="OrthoDB" id="5795902at2759"/>
<name>A0A1E7F4S5_9STRA</name>
<dbReference type="AlphaFoldDB" id="A0A1E7F4S5"/>
<reference evidence="5 6" key="1">
    <citation type="submission" date="2016-09" db="EMBL/GenBank/DDBJ databases">
        <title>Extensive genetic diversity and differential bi-allelic expression allows diatom success in the polar Southern Ocean.</title>
        <authorList>
            <consortium name="DOE Joint Genome Institute"/>
            <person name="Mock T."/>
            <person name="Otillar R.P."/>
            <person name="Strauss J."/>
            <person name="Dupont C."/>
            <person name="Frickenhaus S."/>
            <person name="Maumus F."/>
            <person name="Mcmullan M."/>
            <person name="Sanges R."/>
            <person name="Schmutz J."/>
            <person name="Toseland A."/>
            <person name="Valas R."/>
            <person name="Veluchamy A."/>
            <person name="Ward B.J."/>
            <person name="Allen A."/>
            <person name="Barry K."/>
            <person name="Falciatore A."/>
            <person name="Ferrante M."/>
            <person name="Fortunato A.E."/>
            <person name="Gloeckner G."/>
            <person name="Gruber A."/>
            <person name="Hipkin R."/>
            <person name="Janech M."/>
            <person name="Kroth P."/>
            <person name="Leese F."/>
            <person name="Lindquist E."/>
            <person name="Lyon B.R."/>
            <person name="Martin J."/>
            <person name="Mayer C."/>
            <person name="Parker M."/>
            <person name="Quesneville H."/>
            <person name="Raymond J."/>
            <person name="Uhlig C."/>
            <person name="Valentin K.U."/>
            <person name="Worden A.Z."/>
            <person name="Armbrust E.V."/>
            <person name="Bowler C."/>
            <person name="Green B."/>
            <person name="Moulton V."/>
            <person name="Van Oosterhout C."/>
            <person name="Grigoriev I."/>
        </authorList>
    </citation>
    <scope>NUCLEOTIDE SEQUENCE [LARGE SCALE GENOMIC DNA]</scope>
    <source>
        <strain evidence="5 6">CCMP1102</strain>
    </source>
</reference>
<keyword evidence="4" id="KW-1015">Disulfide bond</keyword>
<gene>
    <name evidence="5" type="ORF">FRACYDRAFT_189920</name>
</gene>
<evidence type="ECO:0000256" key="1">
    <source>
        <dbReference type="ARBA" id="ARBA00009743"/>
    </source>
</evidence>
<sequence length="139" mass="15854">MISVYYCPFLDKQILVFVYAHDNGLALTPPLGWRSWNLYGGNIHQSQMINIMDGMVRRNRVDHLGNVISLSDLGYSNVGLDDVWQDCHSPYAAEGMHYHDKYGNPLVDTTRFPSMTNMTRYANNLNLTAGWYANNCACR</sequence>
<evidence type="ECO:0000313" key="6">
    <source>
        <dbReference type="Proteomes" id="UP000095751"/>
    </source>
</evidence>
<dbReference type="InterPro" id="IPR017853">
    <property type="entry name" value="GH"/>
</dbReference>
<accession>A0A1E7F4S5</accession>
<dbReference type="GO" id="GO:0004557">
    <property type="term" value="F:alpha-galactosidase activity"/>
    <property type="evidence" value="ECO:0007669"/>
    <property type="project" value="UniProtKB-EC"/>
</dbReference>
<dbReference type="InterPro" id="IPR013785">
    <property type="entry name" value="Aldolase_TIM"/>
</dbReference>
<evidence type="ECO:0000256" key="3">
    <source>
        <dbReference type="ARBA" id="ARBA00023295"/>
    </source>
</evidence>
<dbReference type="EMBL" id="KV784362">
    <property type="protein sequence ID" value="OEU13139.1"/>
    <property type="molecule type" value="Genomic_DNA"/>
</dbReference>
<dbReference type="GO" id="GO:0005975">
    <property type="term" value="P:carbohydrate metabolic process"/>
    <property type="evidence" value="ECO:0007669"/>
    <property type="project" value="InterPro"/>
</dbReference>
<dbReference type="InterPro" id="IPR002241">
    <property type="entry name" value="Glyco_hydro_27"/>
</dbReference>
<organism evidence="5 6">
    <name type="scientific">Fragilariopsis cylindrus CCMP1102</name>
    <dbReference type="NCBI Taxonomy" id="635003"/>
    <lineage>
        <taxon>Eukaryota</taxon>
        <taxon>Sar</taxon>
        <taxon>Stramenopiles</taxon>
        <taxon>Ochrophyta</taxon>
        <taxon>Bacillariophyta</taxon>
        <taxon>Bacillariophyceae</taxon>
        <taxon>Bacillariophycidae</taxon>
        <taxon>Bacillariales</taxon>
        <taxon>Bacillariaceae</taxon>
        <taxon>Fragilariopsis</taxon>
    </lineage>
</organism>
<evidence type="ECO:0000256" key="2">
    <source>
        <dbReference type="ARBA" id="ARBA00022801"/>
    </source>
</evidence>
<dbReference type="KEGG" id="fcy:FRACYDRAFT_189920"/>
<dbReference type="PANTHER" id="PTHR11452:SF33">
    <property type="entry name" value="ALPHA-GALACTOSIDASE 2"/>
    <property type="match status" value="1"/>
</dbReference>
<comment type="catalytic activity">
    <reaction evidence="4">
        <text>Hydrolysis of terminal, non-reducing alpha-D-galactose residues in alpha-D-galactosides, including galactose oligosaccharides, galactomannans and galactolipids.</text>
        <dbReference type="EC" id="3.2.1.22"/>
    </reaction>
</comment>
<dbReference type="EC" id="3.2.1.22" evidence="4"/>
<dbReference type="SUPFAM" id="SSF51445">
    <property type="entry name" value="(Trans)glycosidases"/>
    <property type="match status" value="1"/>
</dbReference>
<protein>
    <recommendedName>
        <fullName evidence="4">Alpha-galactosidase</fullName>
        <ecNumber evidence="4">3.2.1.22</ecNumber>
    </recommendedName>
    <alternativeName>
        <fullName evidence="4">Melibiase</fullName>
    </alternativeName>
</protein>
<evidence type="ECO:0000256" key="4">
    <source>
        <dbReference type="RuleBase" id="RU361168"/>
    </source>
</evidence>
<dbReference type="InParanoid" id="A0A1E7F4S5"/>
<dbReference type="PANTHER" id="PTHR11452">
    <property type="entry name" value="ALPHA-GALACTOSIDASE/ALPHA-N-ACETYLGALACTOSAMINIDASE"/>
    <property type="match status" value="1"/>
</dbReference>
<dbReference type="Gene3D" id="3.20.20.70">
    <property type="entry name" value="Aldolase class I"/>
    <property type="match status" value="1"/>
</dbReference>
<keyword evidence="2 4" id="KW-0378">Hydrolase</keyword>
<keyword evidence="3 4" id="KW-0326">Glycosidase</keyword>
<comment type="similarity">
    <text evidence="1 4">Belongs to the glycosyl hydrolase 27 family.</text>
</comment>
<proteinExistence type="inferred from homology"/>